<evidence type="ECO:0000256" key="3">
    <source>
        <dbReference type="ARBA" id="ARBA00022490"/>
    </source>
</evidence>
<dbReference type="PANTHER" id="PTHR12588:SF0">
    <property type="entry name" value="INOSITOL OXYGENASE"/>
    <property type="match status" value="1"/>
</dbReference>
<sequence>MGSVSKTNKGNPMLNIDDWEENLKQRYPEPEMPVKNKEEFRNYVDSDRAKTVREFYRLNHKLQTYDFVSKKEEEFLKFNKKEMSLWEAVDFLNTLVDDSDPDIDLDQLQHLLQTSEAIRADGHPDWFVLTGFLHDIGKVLCLFGEPQWAVVGDTFPVGCKFSNKIVYPEFFKENPDSKDERYNTHYGIYTPKCGLDQVKMSWGHDEYLYQIMKNYLPEPALYIIRYHSFYAQHRENAYTHLMNKKDIEMFEWVKKFNPYDLYTKAPKKPNSKQLKPYYEDLVSKYLPATLKF</sequence>
<dbReference type="PANTHER" id="PTHR12588">
    <property type="entry name" value="MYOINOSITOL OXYGENASE"/>
    <property type="match status" value="1"/>
</dbReference>
<gene>
    <name evidence="8" type="ORF">ICJ83_08620</name>
</gene>
<protein>
    <submittedName>
        <fullName evidence="8">Inositol oxygenase</fullName>
    </submittedName>
</protein>
<evidence type="ECO:0000256" key="1">
    <source>
        <dbReference type="ARBA" id="ARBA00001962"/>
    </source>
</evidence>
<dbReference type="GO" id="GO:0019310">
    <property type="term" value="P:inositol catabolic process"/>
    <property type="evidence" value="ECO:0007669"/>
    <property type="project" value="InterPro"/>
</dbReference>
<dbReference type="Pfam" id="PF05153">
    <property type="entry name" value="MIOX"/>
    <property type="match status" value="1"/>
</dbReference>
<evidence type="ECO:0000256" key="7">
    <source>
        <dbReference type="SAM" id="MobiDB-lite"/>
    </source>
</evidence>
<keyword evidence="6" id="KW-0408">Iron</keyword>
<evidence type="ECO:0000256" key="2">
    <source>
        <dbReference type="ARBA" id="ARBA00004496"/>
    </source>
</evidence>
<keyword evidence="5" id="KW-0560">Oxidoreductase</keyword>
<name>A0A8J6QHS4_9FLAO</name>
<reference evidence="8 9" key="1">
    <citation type="submission" date="2020-09" db="EMBL/GenBank/DDBJ databases">
        <title>TT11 complete genome.</title>
        <authorList>
            <person name="Wu Z."/>
        </authorList>
    </citation>
    <scope>NUCLEOTIDE SEQUENCE [LARGE SCALE GENOMIC DNA]</scope>
    <source>
        <strain evidence="8 9">TT11</strain>
    </source>
</reference>
<keyword evidence="3" id="KW-0963">Cytoplasm</keyword>
<evidence type="ECO:0000313" key="9">
    <source>
        <dbReference type="Proteomes" id="UP000600588"/>
    </source>
</evidence>
<feature type="compositionally biased region" description="Basic and acidic residues" evidence="7">
    <location>
        <begin position="21"/>
        <end position="32"/>
    </location>
</feature>
<proteinExistence type="predicted"/>
<dbReference type="Gene3D" id="1.10.3210.10">
    <property type="entry name" value="Hypothetical protein af1432"/>
    <property type="match status" value="1"/>
</dbReference>
<accession>A0A8J6QHS4</accession>
<evidence type="ECO:0000313" key="8">
    <source>
        <dbReference type="EMBL" id="MBD0832194.1"/>
    </source>
</evidence>
<comment type="caution">
    <text evidence="8">The sequence shown here is derived from an EMBL/GenBank/DDBJ whole genome shotgun (WGS) entry which is preliminary data.</text>
</comment>
<comment type="cofactor">
    <cofactor evidence="1">
        <name>Fe cation</name>
        <dbReference type="ChEBI" id="CHEBI:24875"/>
    </cofactor>
</comment>
<keyword evidence="9" id="KW-1185">Reference proteome</keyword>
<evidence type="ECO:0000256" key="6">
    <source>
        <dbReference type="ARBA" id="ARBA00023004"/>
    </source>
</evidence>
<dbReference type="GO" id="GO:0050113">
    <property type="term" value="F:inositol oxygenase activity"/>
    <property type="evidence" value="ECO:0007669"/>
    <property type="project" value="InterPro"/>
</dbReference>
<dbReference type="GO" id="GO:0005737">
    <property type="term" value="C:cytoplasm"/>
    <property type="evidence" value="ECO:0007669"/>
    <property type="project" value="UniProtKB-SubCell"/>
</dbReference>
<evidence type="ECO:0000256" key="4">
    <source>
        <dbReference type="ARBA" id="ARBA00022723"/>
    </source>
</evidence>
<feature type="compositionally biased region" description="Polar residues" evidence="7">
    <location>
        <begin position="1"/>
        <end position="10"/>
    </location>
</feature>
<evidence type="ECO:0000256" key="5">
    <source>
        <dbReference type="ARBA" id="ARBA00023002"/>
    </source>
</evidence>
<dbReference type="SUPFAM" id="SSF109604">
    <property type="entry name" value="HD-domain/PDEase-like"/>
    <property type="match status" value="1"/>
</dbReference>
<dbReference type="GO" id="GO:0005506">
    <property type="term" value="F:iron ion binding"/>
    <property type="evidence" value="ECO:0007669"/>
    <property type="project" value="InterPro"/>
</dbReference>
<feature type="region of interest" description="Disordered" evidence="7">
    <location>
        <begin position="1"/>
        <end position="32"/>
    </location>
</feature>
<dbReference type="EMBL" id="JACVXB010000003">
    <property type="protein sequence ID" value="MBD0832194.1"/>
    <property type="molecule type" value="Genomic_DNA"/>
</dbReference>
<dbReference type="InterPro" id="IPR007828">
    <property type="entry name" value="Inositol_oxygenase"/>
</dbReference>
<comment type="subcellular location">
    <subcellularLocation>
        <location evidence="2">Cytoplasm</location>
    </subcellularLocation>
</comment>
<organism evidence="8 9">
    <name type="scientific">Aestuariibaculum sediminum</name>
    <dbReference type="NCBI Taxonomy" id="2770637"/>
    <lineage>
        <taxon>Bacteria</taxon>
        <taxon>Pseudomonadati</taxon>
        <taxon>Bacteroidota</taxon>
        <taxon>Flavobacteriia</taxon>
        <taxon>Flavobacteriales</taxon>
        <taxon>Flavobacteriaceae</taxon>
    </lineage>
</organism>
<keyword evidence="4" id="KW-0479">Metal-binding</keyword>
<dbReference type="RefSeq" id="WP_188229983.1">
    <property type="nucleotide sequence ID" value="NZ_JACVXB010000003.1"/>
</dbReference>
<dbReference type="Proteomes" id="UP000600588">
    <property type="component" value="Unassembled WGS sequence"/>
</dbReference>
<dbReference type="AlphaFoldDB" id="A0A8J6QHS4"/>